<feature type="transmembrane region" description="Helical" evidence="1">
    <location>
        <begin position="12"/>
        <end position="32"/>
    </location>
</feature>
<evidence type="ECO:0000313" key="3">
    <source>
        <dbReference type="Proteomes" id="UP001519863"/>
    </source>
</evidence>
<dbReference type="RefSeq" id="WP_220143165.1">
    <property type="nucleotide sequence ID" value="NZ_JAHXZI010000003.1"/>
</dbReference>
<feature type="transmembrane region" description="Helical" evidence="1">
    <location>
        <begin position="79"/>
        <end position="100"/>
    </location>
</feature>
<keyword evidence="1" id="KW-0472">Membrane</keyword>
<name>A0ABS7AY33_9ACTN</name>
<evidence type="ECO:0000313" key="2">
    <source>
        <dbReference type="EMBL" id="MBW6433653.1"/>
    </source>
</evidence>
<evidence type="ECO:0000256" key="1">
    <source>
        <dbReference type="SAM" id="Phobius"/>
    </source>
</evidence>
<comment type="caution">
    <text evidence="2">The sequence shown here is derived from an EMBL/GenBank/DDBJ whole genome shotgun (WGS) entry which is preliminary data.</text>
</comment>
<dbReference type="Pfam" id="PF14329">
    <property type="entry name" value="DUF4386"/>
    <property type="match status" value="1"/>
</dbReference>
<dbReference type="InterPro" id="IPR025495">
    <property type="entry name" value="DUF4386"/>
</dbReference>
<organism evidence="2 3">
    <name type="scientific">Actinoplanes hulinensis</name>
    <dbReference type="NCBI Taxonomy" id="1144547"/>
    <lineage>
        <taxon>Bacteria</taxon>
        <taxon>Bacillati</taxon>
        <taxon>Actinomycetota</taxon>
        <taxon>Actinomycetes</taxon>
        <taxon>Micromonosporales</taxon>
        <taxon>Micromonosporaceae</taxon>
        <taxon>Actinoplanes</taxon>
    </lineage>
</organism>
<feature type="transmembrane region" description="Helical" evidence="1">
    <location>
        <begin position="120"/>
        <end position="141"/>
    </location>
</feature>
<keyword evidence="3" id="KW-1185">Reference proteome</keyword>
<proteinExistence type="predicted"/>
<keyword evidence="1" id="KW-1133">Transmembrane helix</keyword>
<feature type="transmembrane region" description="Helical" evidence="1">
    <location>
        <begin position="182"/>
        <end position="200"/>
    </location>
</feature>
<feature type="transmembrane region" description="Helical" evidence="1">
    <location>
        <begin position="44"/>
        <end position="67"/>
    </location>
</feature>
<keyword evidence="1" id="KW-0812">Transmembrane</keyword>
<protein>
    <submittedName>
        <fullName evidence="2">DUF4386 domain-containing protein</fullName>
    </submittedName>
</protein>
<sequence length="221" mass="22968">MPSQRTARTTGALYLGLAISGMIGFLLLRPRLDDGAAVAGHPTLTHLVVLFELLIVLSQALTAAWIYRLFRTADPVSAAGVAAFGLANAVVILISAAMLGAAATTGPATTKTLFLISSNLWWAGAIFFGLWLVPMGTAVLNTGWMPRALGWVLIAGGAGYVLSALVKAVAPDAAAAADLLTVPASIGEFWIIGYLLIIGTRQGQSEEQRQSGGSPKANLIR</sequence>
<accession>A0ABS7AY33</accession>
<reference evidence="2 3" key="1">
    <citation type="journal article" date="2013" name="Antonie Van Leeuwenhoek">
        <title>Actinoplanes hulinensis sp. nov., a novel actinomycete isolated from soybean root (Glycine max (L.) Merr).</title>
        <authorList>
            <person name="Shen Y."/>
            <person name="Liu C."/>
            <person name="Wang X."/>
            <person name="Zhao J."/>
            <person name="Jia F."/>
            <person name="Zhang Y."/>
            <person name="Wang L."/>
            <person name="Yang D."/>
            <person name="Xiang W."/>
        </authorList>
    </citation>
    <scope>NUCLEOTIDE SEQUENCE [LARGE SCALE GENOMIC DNA]</scope>
    <source>
        <strain evidence="2 3">NEAU-M9</strain>
    </source>
</reference>
<feature type="transmembrane region" description="Helical" evidence="1">
    <location>
        <begin position="148"/>
        <end position="170"/>
    </location>
</feature>
<dbReference type="Proteomes" id="UP001519863">
    <property type="component" value="Unassembled WGS sequence"/>
</dbReference>
<dbReference type="EMBL" id="JAHXZI010000003">
    <property type="protein sequence ID" value="MBW6433653.1"/>
    <property type="molecule type" value="Genomic_DNA"/>
</dbReference>
<gene>
    <name evidence="2" type="ORF">KZ829_07830</name>
</gene>